<gene>
    <name evidence="5" type="ORF">TBRA_LOCUS2591</name>
</gene>
<dbReference type="EMBL" id="CADCXV010000502">
    <property type="protein sequence ID" value="CAB0030593.1"/>
    <property type="molecule type" value="Genomic_DNA"/>
</dbReference>
<evidence type="ECO:0000256" key="2">
    <source>
        <dbReference type="ARBA" id="ARBA00023043"/>
    </source>
</evidence>
<sequence>MYGIDNNTDTCSSSSICSISKRCEIRDHTACEISLAAAVTDKYALHVSLELSYIRAHVSAALWDYFSLSHSIPCRAFLEVQQQPLLRISLSGAVLQLLRGKQPQLLQARRGEDTGSNSTLLSRSPLGTPLLVYSSNKIQREQRDSIRVLSILGPYISNVKTAKRRESLRRVSVPWKSTIPLFSPMNLIGFSPPRPQTYRILSTLFNFAREILSEARFYVTRYIYESSTRARTDPDNLVSKGLDFYTMRRYSSSSCETDRLATDDTRDVKPAADYRAPEGKMYLMRDSEMRRSCPVEIEDQSISKRLGRILRENKPARPTITSPRSYFSPAAASQYIPDAGFILKYTQNGHFSAKLFLSVDVSNLSKFAMLFIIDMISLSTTALILELFSAYVTRMGDTIMKLIDVDFKTALIRELFSACITHVAPSRLLEIYINPRVFRCVSQSPLTLHAHIYCSRGFEAATVTVTDSGIEAALRAFGTTRSSLVCTMRQQQQQQLRACIHYASINSRSAINSETSTKFDNKIKIQKEFIEFVSITGYRDKPVRRRTTAMHVAFRYGNFYCAGYLGPYLFMIYNRIDVNYTDDDGLTHFHCACKFNLFDVVKRFLELGQDPNCPAKESEASWVDTPLYLAAKSASDEVLELLLRNGVRLDLASSGGLTPLHVICSRRYGRVDSVKLFFETIHEVGQEVQIDVENDEGWTPLQLAVANIAPKIVEVILDRGADPSRFVLHDKTDFEETTRYRQFYDIEENEKFELAARALFIVEQFEKRGRKLYRTLSSLSRKLIICYHQVAARALKKRRTRRTRRT</sequence>
<feature type="repeat" description="ANK" evidence="3">
    <location>
        <begin position="625"/>
        <end position="654"/>
    </location>
</feature>
<dbReference type="PANTHER" id="PTHR24198">
    <property type="entry name" value="ANKYRIN REPEAT AND PROTEIN KINASE DOMAIN-CONTAINING PROTEIN"/>
    <property type="match status" value="1"/>
</dbReference>
<evidence type="ECO:0000313" key="6">
    <source>
        <dbReference type="Proteomes" id="UP000479190"/>
    </source>
</evidence>
<dbReference type="SMART" id="SM00248">
    <property type="entry name" value="ANK"/>
    <property type="match status" value="4"/>
</dbReference>
<feature type="non-terminal residue" evidence="5">
    <location>
        <position position="806"/>
    </location>
</feature>
<keyword evidence="2 3" id="KW-0040">ANK repeat</keyword>
<proteinExistence type="predicted"/>
<feature type="repeat" description="ANK" evidence="3">
    <location>
        <begin position="696"/>
        <end position="722"/>
    </location>
</feature>
<name>A0A6H5HZA4_9HYME</name>
<dbReference type="PROSITE" id="PS50297">
    <property type="entry name" value="ANK_REP_REGION"/>
    <property type="match status" value="2"/>
</dbReference>
<keyword evidence="4" id="KW-1133">Transmembrane helix</keyword>
<evidence type="ECO:0000256" key="1">
    <source>
        <dbReference type="ARBA" id="ARBA00022737"/>
    </source>
</evidence>
<keyword evidence="6" id="KW-1185">Reference proteome</keyword>
<dbReference type="Pfam" id="PF12796">
    <property type="entry name" value="Ank_2"/>
    <property type="match status" value="1"/>
</dbReference>
<evidence type="ECO:0000256" key="4">
    <source>
        <dbReference type="SAM" id="Phobius"/>
    </source>
</evidence>
<feature type="transmembrane region" description="Helical" evidence="4">
    <location>
        <begin position="367"/>
        <end position="392"/>
    </location>
</feature>
<dbReference type="Gene3D" id="1.25.40.20">
    <property type="entry name" value="Ankyrin repeat-containing domain"/>
    <property type="match status" value="1"/>
</dbReference>
<dbReference type="PANTHER" id="PTHR24198:SF165">
    <property type="entry name" value="ANKYRIN REPEAT-CONTAINING PROTEIN-RELATED"/>
    <property type="match status" value="1"/>
</dbReference>
<dbReference type="Proteomes" id="UP000479190">
    <property type="component" value="Unassembled WGS sequence"/>
</dbReference>
<dbReference type="PROSITE" id="PS50088">
    <property type="entry name" value="ANK_REPEAT"/>
    <property type="match status" value="2"/>
</dbReference>
<dbReference type="SUPFAM" id="SSF48403">
    <property type="entry name" value="Ankyrin repeat"/>
    <property type="match status" value="1"/>
</dbReference>
<keyword evidence="4" id="KW-0812">Transmembrane</keyword>
<dbReference type="InterPro" id="IPR002110">
    <property type="entry name" value="Ankyrin_rpt"/>
</dbReference>
<dbReference type="OrthoDB" id="496981at2759"/>
<evidence type="ECO:0000256" key="3">
    <source>
        <dbReference type="PROSITE-ProRule" id="PRU00023"/>
    </source>
</evidence>
<organism evidence="5 6">
    <name type="scientific">Trichogramma brassicae</name>
    <dbReference type="NCBI Taxonomy" id="86971"/>
    <lineage>
        <taxon>Eukaryota</taxon>
        <taxon>Metazoa</taxon>
        <taxon>Ecdysozoa</taxon>
        <taxon>Arthropoda</taxon>
        <taxon>Hexapoda</taxon>
        <taxon>Insecta</taxon>
        <taxon>Pterygota</taxon>
        <taxon>Neoptera</taxon>
        <taxon>Endopterygota</taxon>
        <taxon>Hymenoptera</taxon>
        <taxon>Apocrita</taxon>
        <taxon>Proctotrupomorpha</taxon>
        <taxon>Chalcidoidea</taxon>
        <taxon>Trichogrammatidae</taxon>
        <taxon>Trichogramma</taxon>
    </lineage>
</organism>
<accession>A0A6H5HZA4</accession>
<dbReference type="InterPro" id="IPR036770">
    <property type="entry name" value="Ankyrin_rpt-contain_sf"/>
</dbReference>
<keyword evidence="1" id="KW-0677">Repeat</keyword>
<dbReference type="AlphaFoldDB" id="A0A6H5HZA4"/>
<protein>
    <submittedName>
        <fullName evidence="5">Uncharacterized protein</fullName>
    </submittedName>
</protein>
<evidence type="ECO:0000313" key="5">
    <source>
        <dbReference type="EMBL" id="CAB0030593.1"/>
    </source>
</evidence>
<reference evidence="5 6" key="1">
    <citation type="submission" date="2020-02" db="EMBL/GenBank/DDBJ databases">
        <authorList>
            <person name="Ferguson B K."/>
        </authorList>
    </citation>
    <scope>NUCLEOTIDE SEQUENCE [LARGE SCALE GENOMIC DNA]</scope>
</reference>
<keyword evidence="4" id="KW-0472">Membrane</keyword>